<accession>A0ABX0W166</accession>
<evidence type="ECO:0000313" key="11">
    <source>
        <dbReference type="Proteomes" id="UP000709466"/>
    </source>
</evidence>
<evidence type="ECO:0000256" key="6">
    <source>
        <dbReference type="ARBA" id="ARBA00023126"/>
    </source>
</evidence>
<evidence type="ECO:0000256" key="1">
    <source>
        <dbReference type="ARBA" id="ARBA00004496"/>
    </source>
</evidence>
<protein>
    <recommendedName>
        <fullName evidence="9">Probable transaldolase</fullName>
        <ecNumber evidence="9">2.2.1.2</ecNumber>
    </recommendedName>
</protein>
<dbReference type="PROSITE" id="PS00958">
    <property type="entry name" value="TRANSALDOLASE_2"/>
    <property type="match status" value="1"/>
</dbReference>
<keyword evidence="5 9" id="KW-0808">Transferase</keyword>
<evidence type="ECO:0000256" key="5">
    <source>
        <dbReference type="ARBA" id="ARBA00022679"/>
    </source>
</evidence>
<dbReference type="PROSITE" id="PS01054">
    <property type="entry name" value="TRANSALDOLASE_1"/>
    <property type="match status" value="1"/>
</dbReference>
<comment type="subcellular location">
    <subcellularLocation>
        <location evidence="1 9">Cytoplasm</location>
    </subcellularLocation>
</comment>
<proteinExistence type="inferred from homology"/>
<comment type="function">
    <text evidence="9">Transaldolase is important for the balance of metabolites in the pentose-phosphate pathway.</text>
</comment>
<dbReference type="NCBIfam" id="TIGR00875">
    <property type="entry name" value="fsa_talC_mipB"/>
    <property type="match status" value="1"/>
</dbReference>
<dbReference type="SUPFAM" id="SSF51569">
    <property type="entry name" value="Aldolase"/>
    <property type="match status" value="1"/>
</dbReference>
<reference evidence="10 11" key="1">
    <citation type="submission" date="2020-03" db="EMBL/GenBank/DDBJ databases">
        <title>Bacterial isolates of synthetic phycosphere.</title>
        <authorList>
            <person name="Fu H."/>
            <person name="Moran M.A."/>
        </authorList>
    </citation>
    <scope>NUCLEOTIDE SEQUENCE [LARGE SCALE GENOMIC DNA]</scope>
    <source>
        <strain evidence="10 11">HF1</strain>
    </source>
</reference>
<keyword evidence="11" id="KW-1185">Reference proteome</keyword>
<name>A0ABX0W166_9RHOB</name>
<dbReference type="InterPro" id="IPR004731">
    <property type="entry name" value="Transaldolase_3B/F6P_aldolase"/>
</dbReference>
<comment type="caution">
    <text evidence="10">The sequence shown here is derived from an EMBL/GenBank/DDBJ whole genome shotgun (WGS) entry which is preliminary data.</text>
</comment>
<dbReference type="InterPro" id="IPR018225">
    <property type="entry name" value="Transaldolase_AS"/>
</dbReference>
<dbReference type="PANTHER" id="PTHR10683:SF40">
    <property type="entry name" value="FRUCTOSE-6-PHOSPHATE ALDOLASE 1-RELATED"/>
    <property type="match status" value="1"/>
</dbReference>
<dbReference type="InterPro" id="IPR022999">
    <property type="entry name" value="Transaldolase_3B"/>
</dbReference>
<dbReference type="CDD" id="cd00956">
    <property type="entry name" value="Transaldolase_FSA"/>
    <property type="match status" value="1"/>
</dbReference>
<comment type="similarity">
    <text evidence="3 9">Belongs to the transaldolase family. Type 3B subfamily.</text>
</comment>
<gene>
    <name evidence="10" type="primary">fsa</name>
    <name evidence="9" type="synonym">tal</name>
    <name evidence="10" type="ORF">HCZ30_15415</name>
</gene>
<keyword evidence="4 9" id="KW-0963">Cytoplasm</keyword>
<comment type="pathway">
    <text evidence="2 9">Carbohydrate degradation; pentose phosphate pathway; D-glyceraldehyde 3-phosphate and beta-D-fructose 6-phosphate from D-ribose 5-phosphate and D-xylulose 5-phosphate (non-oxidative stage): step 2/3.</text>
</comment>
<dbReference type="EMBL" id="JAATOP010000014">
    <property type="protein sequence ID" value="NIY73818.1"/>
    <property type="molecule type" value="Genomic_DNA"/>
</dbReference>
<evidence type="ECO:0000256" key="4">
    <source>
        <dbReference type="ARBA" id="ARBA00022490"/>
    </source>
</evidence>
<dbReference type="InterPro" id="IPR033919">
    <property type="entry name" value="TSA/FSA_arc/bac"/>
</dbReference>
<dbReference type="Proteomes" id="UP000709466">
    <property type="component" value="Unassembled WGS sequence"/>
</dbReference>
<dbReference type="Gene3D" id="3.20.20.70">
    <property type="entry name" value="Aldolase class I"/>
    <property type="match status" value="1"/>
</dbReference>
<feature type="active site" description="Schiff-base intermediate with substrate" evidence="9">
    <location>
        <position position="83"/>
    </location>
</feature>
<dbReference type="Pfam" id="PF00923">
    <property type="entry name" value="TAL_FSA"/>
    <property type="match status" value="1"/>
</dbReference>
<organism evidence="10 11">
    <name type="scientific">Marivivens donghaensis</name>
    <dbReference type="NCBI Taxonomy" id="1699413"/>
    <lineage>
        <taxon>Bacteria</taxon>
        <taxon>Pseudomonadati</taxon>
        <taxon>Pseudomonadota</taxon>
        <taxon>Alphaproteobacteria</taxon>
        <taxon>Rhodobacterales</taxon>
        <taxon>Paracoccaceae</taxon>
        <taxon>Marivivens group</taxon>
        <taxon>Marivivens</taxon>
    </lineage>
</organism>
<dbReference type="PANTHER" id="PTHR10683">
    <property type="entry name" value="TRANSALDOLASE"/>
    <property type="match status" value="1"/>
</dbReference>
<dbReference type="InterPro" id="IPR001585">
    <property type="entry name" value="TAL/FSA"/>
</dbReference>
<comment type="catalytic activity">
    <reaction evidence="8 9">
        <text>D-sedoheptulose 7-phosphate + D-glyceraldehyde 3-phosphate = D-erythrose 4-phosphate + beta-D-fructose 6-phosphate</text>
        <dbReference type="Rhea" id="RHEA:17053"/>
        <dbReference type="ChEBI" id="CHEBI:16897"/>
        <dbReference type="ChEBI" id="CHEBI:57483"/>
        <dbReference type="ChEBI" id="CHEBI:57634"/>
        <dbReference type="ChEBI" id="CHEBI:59776"/>
        <dbReference type="EC" id="2.2.1.2"/>
    </reaction>
</comment>
<evidence type="ECO:0000256" key="8">
    <source>
        <dbReference type="ARBA" id="ARBA00048810"/>
    </source>
</evidence>
<evidence type="ECO:0000256" key="3">
    <source>
        <dbReference type="ARBA" id="ARBA00005740"/>
    </source>
</evidence>
<keyword evidence="6 9" id="KW-0570">Pentose shunt</keyword>
<dbReference type="HAMAP" id="MF_00494">
    <property type="entry name" value="Transaldolase_3b"/>
    <property type="match status" value="1"/>
</dbReference>
<sequence>MKFFVDTAVVEDIKELNDYGLLDGVTTNPSLIAKSGRDFKEVIAEICSFVDGPVSAEVAAMDYDGMVAEGEHLAKIADNVVIKLPLTLDGLKACRHFTNNGIKTNVTLCFSANQALLAAKAGATYISPFIGRLDDINIDGMELIREIREIYDNYGFETEILAASIRTPNHVKESALAGADVATIPPSVIKGLAKHVLTDKGLEQFSKDWAATGQTIL</sequence>
<dbReference type="RefSeq" id="WP_167639205.1">
    <property type="nucleotide sequence ID" value="NZ_JAATOP010000014.1"/>
</dbReference>
<evidence type="ECO:0000313" key="10">
    <source>
        <dbReference type="EMBL" id="NIY73818.1"/>
    </source>
</evidence>
<evidence type="ECO:0000256" key="7">
    <source>
        <dbReference type="ARBA" id="ARBA00023270"/>
    </source>
</evidence>
<evidence type="ECO:0000256" key="2">
    <source>
        <dbReference type="ARBA" id="ARBA00004857"/>
    </source>
</evidence>
<dbReference type="InterPro" id="IPR013785">
    <property type="entry name" value="Aldolase_TIM"/>
</dbReference>
<dbReference type="EC" id="2.2.1.2" evidence="9"/>
<keyword evidence="7 9" id="KW-0704">Schiff base</keyword>
<evidence type="ECO:0000256" key="9">
    <source>
        <dbReference type="HAMAP-Rule" id="MF_00494"/>
    </source>
</evidence>